<protein>
    <submittedName>
        <fullName evidence="5">AraC family transcriptional regulator</fullName>
    </submittedName>
</protein>
<accession>A0A415DWW6</accession>
<keyword evidence="3" id="KW-0804">Transcription</keyword>
<dbReference type="PROSITE" id="PS01124">
    <property type="entry name" value="HTH_ARAC_FAMILY_2"/>
    <property type="match status" value="1"/>
</dbReference>
<dbReference type="Gene3D" id="2.60.120.10">
    <property type="entry name" value="Jelly Rolls"/>
    <property type="match status" value="1"/>
</dbReference>
<sequence length="538" mass="61926">MNSDINFSHGPIVIMESCNSQPYHMHKNAQELIWLLEGEAGVTFNNKEYFLNGEDDLMLIVDADFHKVRKISEQLRYLSFYIDLPYFQRYIKDILNVGLYVNPGYRTQEQIPHLKKMRVLLAQMVREYQGDGESQQVIEIATQLLLLIRNHFNFLGTTYIDYKDQHTFDRLFGVYDFVYQHYAERVTLADLADHIHVSQTYLSRSIKQLTGMSFTEILNYVRCEEALRLLLETDKSITTIAYDSGFSDPKYFHKYFEKFFYANPADFRKNHKTQKEIDALADSRQREITYDDALRERLGQYWKDGGFYQSKATHLSFAAEEGSRSGSKPQDGLTVLMTKDELHKSVNPGQLMQALEWDFANIRIEIADSDLQKLSFGDAKMWPAELMQALKDRRVPLQSSPGGWNGLYTMGRIKTPLYYMLQAADCAKGCWEYGNNWAACRNREGDGAMLLLAWNGSLEQGVEFQIDFDNKEGEYLVLEYEFSNSVLDVLSQFPAESMKAMTHILCPALSAAMLRRGEEGLPFKIGPGKAGILSITKK</sequence>
<proteinExistence type="predicted"/>
<dbReference type="GO" id="GO:0003700">
    <property type="term" value="F:DNA-binding transcription factor activity"/>
    <property type="evidence" value="ECO:0007669"/>
    <property type="project" value="InterPro"/>
</dbReference>
<evidence type="ECO:0000313" key="5">
    <source>
        <dbReference type="EMBL" id="RHJ85085.1"/>
    </source>
</evidence>
<gene>
    <name evidence="5" type="ORF">DW099_15390</name>
</gene>
<dbReference type="Proteomes" id="UP000284841">
    <property type="component" value="Unassembled WGS sequence"/>
</dbReference>
<dbReference type="Gene3D" id="1.10.10.60">
    <property type="entry name" value="Homeodomain-like"/>
    <property type="match status" value="2"/>
</dbReference>
<dbReference type="CDD" id="cd02208">
    <property type="entry name" value="cupin_RmlC-like"/>
    <property type="match status" value="1"/>
</dbReference>
<evidence type="ECO:0000313" key="6">
    <source>
        <dbReference type="Proteomes" id="UP000284841"/>
    </source>
</evidence>
<organism evidence="5 6">
    <name type="scientific">Emergencia timonensis</name>
    <dbReference type="NCBI Taxonomy" id="1776384"/>
    <lineage>
        <taxon>Bacteria</taxon>
        <taxon>Bacillati</taxon>
        <taxon>Bacillota</taxon>
        <taxon>Clostridia</taxon>
        <taxon>Peptostreptococcales</taxon>
        <taxon>Anaerovoracaceae</taxon>
        <taxon>Emergencia</taxon>
    </lineage>
</organism>
<dbReference type="RefSeq" id="WP_118336288.1">
    <property type="nucleotide sequence ID" value="NZ_AP025567.1"/>
</dbReference>
<evidence type="ECO:0000256" key="1">
    <source>
        <dbReference type="ARBA" id="ARBA00023015"/>
    </source>
</evidence>
<dbReference type="EMBL" id="QRMS01000005">
    <property type="protein sequence ID" value="RHJ85085.1"/>
    <property type="molecule type" value="Genomic_DNA"/>
</dbReference>
<dbReference type="InterPro" id="IPR014710">
    <property type="entry name" value="RmlC-like_jellyroll"/>
</dbReference>
<dbReference type="InterPro" id="IPR011051">
    <property type="entry name" value="RmlC_Cupin_sf"/>
</dbReference>
<feature type="domain" description="HTH araC/xylS-type" evidence="4">
    <location>
        <begin position="172"/>
        <end position="270"/>
    </location>
</feature>
<name>A0A415DWW6_9FIRM</name>
<dbReference type="GO" id="GO:0043565">
    <property type="term" value="F:sequence-specific DNA binding"/>
    <property type="evidence" value="ECO:0007669"/>
    <property type="project" value="InterPro"/>
</dbReference>
<dbReference type="SMART" id="SM00342">
    <property type="entry name" value="HTH_ARAC"/>
    <property type="match status" value="1"/>
</dbReference>
<comment type="caution">
    <text evidence="5">The sequence shown here is derived from an EMBL/GenBank/DDBJ whole genome shotgun (WGS) entry which is preliminary data.</text>
</comment>
<dbReference type="PANTHER" id="PTHR43280">
    <property type="entry name" value="ARAC-FAMILY TRANSCRIPTIONAL REGULATOR"/>
    <property type="match status" value="1"/>
</dbReference>
<evidence type="ECO:0000259" key="4">
    <source>
        <dbReference type="PROSITE" id="PS01124"/>
    </source>
</evidence>
<dbReference type="InterPro" id="IPR018060">
    <property type="entry name" value="HTH_AraC"/>
</dbReference>
<dbReference type="InterPro" id="IPR009057">
    <property type="entry name" value="Homeodomain-like_sf"/>
</dbReference>
<dbReference type="AlphaFoldDB" id="A0A415DWW6"/>
<keyword evidence="6" id="KW-1185">Reference proteome</keyword>
<evidence type="ECO:0000256" key="2">
    <source>
        <dbReference type="ARBA" id="ARBA00023125"/>
    </source>
</evidence>
<dbReference type="SUPFAM" id="SSF51182">
    <property type="entry name" value="RmlC-like cupins"/>
    <property type="match status" value="1"/>
</dbReference>
<keyword evidence="2" id="KW-0238">DNA-binding</keyword>
<dbReference type="STRING" id="1776384.GCA_900086585_00090"/>
<evidence type="ECO:0000256" key="3">
    <source>
        <dbReference type="ARBA" id="ARBA00023163"/>
    </source>
</evidence>
<dbReference type="OrthoDB" id="9791615at2"/>
<reference evidence="5 6" key="1">
    <citation type="submission" date="2018-08" db="EMBL/GenBank/DDBJ databases">
        <title>A genome reference for cultivated species of the human gut microbiota.</title>
        <authorList>
            <person name="Zou Y."/>
            <person name="Xue W."/>
            <person name="Luo G."/>
        </authorList>
    </citation>
    <scope>NUCLEOTIDE SEQUENCE [LARGE SCALE GENOMIC DNA]</scope>
    <source>
        <strain evidence="5 6">AM07-24</strain>
    </source>
</reference>
<keyword evidence="1" id="KW-0805">Transcription regulation</keyword>
<dbReference type="Pfam" id="PF12833">
    <property type="entry name" value="HTH_18"/>
    <property type="match status" value="1"/>
</dbReference>
<dbReference type="PANTHER" id="PTHR43280:SF2">
    <property type="entry name" value="HTH-TYPE TRANSCRIPTIONAL REGULATOR EXSA"/>
    <property type="match status" value="1"/>
</dbReference>
<dbReference type="SUPFAM" id="SSF46689">
    <property type="entry name" value="Homeodomain-like"/>
    <property type="match status" value="2"/>
</dbReference>